<gene>
    <name evidence="3" type="ORF">BLX24_05055</name>
</gene>
<dbReference type="InterPro" id="IPR002201">
    <property type="entry name" value="Glyco_trans_9"/>
</dbReference>
<proteinExistence type="predicted"/>
<dbReference type="InterPro" id="IPR051199">
    <property type="entry name" value="LPS_LOS_Heptosyltrfase"/>
</dbReference>
<dbReference type="CDD" id="cd03789">
    <property type="entry name" value="GT9_LPS_heptosyltransferase"/>
    <property type="match status" value="1"/>
</dbReference>
<dbReference type="OrthoDB" id="9768048at2"/>
<dbReference type="Proteomes" id="UP000181790">
    <property type="component" value="Unassembled WGS sequence"/>
</dbReference>
<keyword evidence="1" id="KW-0328">Glycosyltransferase</keyword>
<dbReference type="Gene3D" id="3.40.50.2000">
    <property type="entry name" value="Glycogen Phosphorylase B"/>
    <property type="match status" value="2"/>
</dbReference>
<dbReference type="GO" id="GO:0009244">
    <property type="term" value="P:lipopolysaccharide core region biosynthetic process"/>
    <property type="evidence" value="ECO:0007669"/>
    <property type="project" value="TreeGrafter"/>
</dbReference>
<protein>
    <submittedName>
        <fullName evidence="3">Heptosyltransferase</fullName>
    </submittedName>
</protein>
<evidence type="ECO:0000256" key="1">
    <source>
        <dbReference type="ARBA" id="ARBA00022676"/>
    </source>
</evidence>
<sequence>MITTSTAGRFLIIQTAFIGDVILATALLEQLHAQFPAARLDMLVRQGNEGLLKNHPFLNEILIWEKKKRKYGSLWALLKQIRRTRYDSVINLQRFGATGALTAFSGAGETIGYDKNPFARFFTRTVPHRIQPGVHEVDRNAGLIAHLMPEPLRLRPKLYPSAADYAAVAPYQTGPYVCMAPTSVWYTKQFPREKWVELIGQLPVEYTIYLLGAPSDSNACDWIVAETRGRRPVISLTGKLSLLQSAALMQGAAMNYVNDSAPMHLCSALNAPTTAIFCSTVPDFGFGPLADDSRILETKLDLDCRPCGLHGYKKCPLGHFNCAYSIDVQGA</sequence>
<dbReference type="RefSeq" id="WP_071502001.1">
    <property type="nucleotide sequence ID" value="NZ_MORL01000002.1"/>
</dbReference>
<dbReference type="SUPFAM" id="SSF53756">
    <property type="entry name" value="UDP-Glycosyltransferase/glycogen phosphorylase"/>
    <property type="match status" value="1"/>
</dbReference>
<keyword evidence="2 3" id="KW-0808">Transferase</keyword>
<comment type="caution">
    <text evidence="3">The sequence shown here is derived from an EMBL/GenBank/DDBJ whole genome shotgun (WGS) entry which is preliminary data.</text>
</comment>
<reference evidence="3 4" key="1">
    <citation type="submission" date="2016-10" db="EMBL/GenBank/DDBJ databases">
        <title>Arsenicibacter rosenii gen. nov., sp. nov., an efficient arsenic-methylating bacterium isolated from an arsenic-contaminated paddy soil.</title>
        <authorList>
            <person name="Huang K."/>
        </authorList>
    </citation>
    <scope>NUCLEOTIDE SEQUENCE [LARGE SCALE GENOMIC DNA]</scope>
    <source>
        <strain evidence="3 4">SM-1</strain>
    </source>
</reference>
<dbReference type="PANTHER" id="PTHR30160">
    <property type="entry name" value="TETRAACYLDISACCHARIDE 4'-KINASE-RELATED"/>
    <property type="match status" value="1"/>
</dbReference>
<evidence type="ECO:0000256" key="2">
    <source>
        <dbReference type="ARBA" id="ARBA00022679"/>
    </source>
</evidence>
<name>A0A1S2VPP3_9BACT</name>
<dbReference type="Pfam" id="PF01075">
    <property type="entry name" value="Glyco_transf_9"/>
    <property type="match status" value="1"/>
</dbReference>
<dbReference type="AlphaFoldDB" id="A0A1S2VPP3"/>
<dbReference type="GO" id="GO:0008713">
    <property type="term" value="F:ADP-heptose-lipopolysaccharide heptosyltransferase activity"/>
    <property type="evidence" value="ECO:0007669"/>
    <property type="project" value="TreeGrafter"/>
</dbReference>
<keyword evidence="4" id="KW-1185">Reference proteome</keyword>
<dbReference type="PANTHER" id="PTHR30160:SF1">
    <property type="entry name" value="LIPOPOLYSACCHARIDE 1,2-N-ACETYLGLUCOSAMINETRANSFERASE-RELATED"/>
    <property type="match status" value="1"/>
</dbReference>
<organism evidence="3 4">
    <name type="scientific">Arsenicibacter rosenii</name>
    <dbReference type="NCBI Taxonomy" id="1750698"/>
    <lineage>
        <taxon>Bacteria</taxon>
        <taxon>Pseudomonadati</taxon>
        <taxon>Bacteroidota</taxon>
        <taxon>Cytophagia</taxon>
        <taxon>Cytophagales</taxon>
        <taxon>Spirosomataceae</taxon>
        <taxon>Arsenicibacter</taxon>
    </lineage>
</organism>
<dbReference type="GO" id="GO:0005829">
    <property type="term" value="C:cytosol"/>
    <property type="evidence" value="ECO:0007669"/>
    <property type="project" value="TreeGrafter"/>
</dbReference>
<accession>A0A1S2VPP3</accession>
<evidence type="ECO:0000313" key="3">
    <source>
        <dbReference type="EMBL" id="OIN60205.1"/>
    </source>
</evidence>
<evidence type="ECO:0000313" key="4">
    <source>
        <dbReference type="Proteomes" id="UP000181790"/>
    </source>
</evidence>
<dbReference type="EMBL" id="MORL01000002">
    <property type="protein sequence ID" value="OIN60205.1"/>
    <property type="molecule type" value="Genomic_DNA"/>
</dbReference>